<evidence type="ECO:0000313" key="1">
    <source>
        <dbReference type="EMBL" id="GBN33349.1"/>
    </source>
</evidence>
<gene>
    <name evidence="1" type="primary">TCB1_529</name>
    <name evidence="1" type="ORF">AVEN_244801_1</name>
</gene>
<comment type="caution">
    <text evidence="1">The sequence shown here is derived from an EMBL/GenBank/DDBJ whole genome shotgun (WGS) entry which is preliminary data.</text>
</comment>
<accession>A0A4Y2N3U6</accession>
<protein>
    <submittedName>
        <fullName evidence="1">Transposable element Tcb1 transposase</fullName>
    </submittedName>
</protein>
<dbReference type="AlphaFoldDB" id="A0A4Y2N3U6"/>
<dbReference type="EMBL" id="BGPR01008364">
    <property type="protein sequence ID" value="GBN33349.1"/>
    <property type="molecule type" value="Genomic_DNA"/>
</dbReference>
<reference evidence="1 2" key="1">
    <citation type="journal article" date="2019" name="Sci. Rep.">
        <title>Orb-weaving spider Araneus ventricosus genome elucidates the spidroin gene catalogue.</title>
        <authorList>
            <person name="Kono N."/>
            <person name="Nakamura H."/>
            <person name="Ohtoshi R."/>
            <person name="Moran D.A.P."/>
            <person name="Shinohara A."/>
            <person name="Yoshida Y."/>
            <person name="Fujiwara M."/>
            <person name="Mori M."/>
            <person name="Tomita M."/>
            <person name="Arakawa K."/>
        </authorList>
    </citation>
    <scope>NUCLEOTIDE SEQUENCE [LARGE SCALE GENOMIC DNA]</scope>
</reference>
<organism evidence="1 2">
    <name type="scientific">Araneus ventricosus</name>
    <name type="common">Orbweaver spider</name>
    <name type="synonym">Epeira ventricosa</name>
    <dbReference type="NCBI Taxonomy" id="182803"/>
    <lineage>
        <taxon>Eukaryota</taxon>
        <taxon>Metazoa</taxon>
        <taxon>Ecdysozoa</taxon>
        <taxon>Arthropoda</taxon>
        <taxon>Chelicerata</taxon>
        <taxon>Arachnida</taxon>
        <taxon>Araneae</taxon>
        <taxon>Araneomorphae</taxon>
        <taxon>Entelegynae</taxon>
        <taxon>Araneoidea</taxon>
        <taxon>Araneidae</taxon>
        <taxon>Araneus</taxon>
    </lineage>
</organism>
<evidence type="ECO:0000313" key="2">
    <source>
        <dbReference type="Proteomes" id="UP000499080"/>
    </source>
</evidence>
<sequence>MSEGPSSIYCSLMLLKINPFFLRRNLL</sequence>
<feature type="non-terminal residue" evidence="1">
    <location>
        <position position="27"/>
    </location>
</feature>
<keyword evidence="2" id="KW-1185">Reference proteome</keyword>
<dbReference type="Proteomes" id="UP000499080">
    <property type="component" value="Unassembled WGS sequence"/>
</dbReference>
<name>A0A4Y2N3U6_ARAVE</name>
<proteinExistence type="predicted"/>